<accession>A0ABW1CZA2</accession>
<keyword evidence="2" id="KW-1185">Reference proteome</keyword>
<evidence type="ECO:0000313" key="2">
    <source>
        <dbReference type="Proteomes" id="UP001596058"/>
    </source>
</evidence>
<dbReference type="RefSeq" id="WP_379519764.1">
    <property type="nucleotide sequence ID" value="NZ_JBHSPA010000052.1"/>
</dbReference>
<dbReference type="EMBL" id="JBHSPA010000052">
    <property type="protein sequence ID" value="MFC5830280.1"/>
    <property type="molecule type" value="Genomic_DNA"/>
</dbReference>
<comment type="caution">
    <text evidence="1">The sequence shown here is derived from an EMBL/GenBank/DDBJ whole genome shotgun (WGS) entry which is preliminary data.</text>
</comment>
<sequence length="43" mass="4973">MSELGDRRWVPVVEVVGELREDDTGLADELREALTETTDDLRW</sequence>
<reference evidence="2" key="1">
    <citation type="journal article" date="2019" name="Int. J. Syst. Evol. Microbiol.">
        <title>The Global Catalogue of Microorganisms (GCM) 10K type strain sequencing project: providing services to taxonomists for standard genome sequencing and annotation.</title>
        <authorList>
            <consortium name="The Broad Institute Genomics Platform"/>
            <consortium name="The Broad Institute Genome Sequencing Center for Infectious Disease"/>
            <person name="Wu L."/>
            <person name="Ma J."/>
        </authorList>
    </citation>
    <scope>NUCLEOTIDE SEQUENCE [LARGE SCALE GENOMIC DNA]</scope>
    <source>
        <strain evidence="2">CCUG 53903</strain>
    </source>
</reference>
<name>A0ABW1CZA2_9ACTN</name>
<dbReference type="Proteomes" id="UP001596058">
    <property type="component" value="Unassembled WGS sequence"/>
</dbReference>
<organism evidence="1 2">
    <name type="scientific">Nonomuraea insulae</name>
    <dbReference type="NCBI Taxonomy" id="1616787"/>
    <lineage>
        <taxon>Bacteria</taxon>
        <taxon>Bacillati</taxon>
        <taxon>Actinomycetota</taxon>
        <taxon>Actinomycetes</taxon>
        <taxon>Streptosporangiales</taxon>
        <taxon>Streptosporangiaceae</taxon>
        <taxon>Nonomuraea</taxon>
    </lineage>
</organism>
<proteinExistence type="predicted"/>
<gene>
    <name evidence="1" type="ORF">ACFPZ3_41040</name>
</gene>
<evidence type="ECO:0000313" key="1">
    <source>
        <dbReference type="EMBL" id="MFC5830280.1"/>
    </source>
</evidence>
<protein>
    <submittedName>
        <fullName evidence="1">Uncharacterized protein</fullName>
    </submittedName>
</protein>